<dbReference type="AlphaFoldDB" id="A0A822YC74"/>
<reference evidence="2 3" key="1">
    <citation type="journal article" date="2020" name="Mol. Biol. Evol.">
        <title>Distinct Expression and Methylation Patterns for Genes with Different Fates following a Single Whole-Genome Duplication in Flowering Plants.</title>
        <authorList>
            <person name="Shi T."/>
            <person name="Rahmani R.S."/>
            <person name="Gugger P.F."/>
            <person name="Wang M."/>
            <person name="Li H."/>
            <person name="Zhang Y."/>
            <person name="Li Z."/>
            <person name="Wang Q."/>
            <person name="Van de Peer Y."/>
            <person name="Marchal K."/>
            <person name="Chen J."/>
        </authorList>
    </citation>
    <scope>NUCLEOTIDE SEQUENCE [LARGE SCALE GENOMIC DNA]</scope>
    <source>
        <tissue evidence="2">Leaf</tissue>
    </source>
</reference>
<keyword evidence="1" id="KW-0472">Membrane</keyword>
<evidence type="ECO:0000313" key="2">
    <source>
        <dbReference type="EMBL" id="DAD28605.1"/>
    </source>
</evidence>
<keyword evidence="3" id="KW-1185">Reference proteome</keyword>
<accession>A0A822YC74</accession>
<keyword evidence="1" id="KW-0812">Transmembrane</keyword>
<keyword evidence="1" id="KW-1133">Transmembrane helix</keyword>
<organism evidence="2 3">
    <name type="scientific">Nelumbo nucifera</name>
    <name type="common">Sacred lotus</name>
    <dbReference type="NCBI Taxonomy" id="4432"/>
    <lineage>
        <taxon>Eukaryota</taxon>
        <taxon>Viridiplantae</taxon>
        <taxon>Streptophyta</taxon>
        <taxon>Embryophyta</taxon>
        <taxon>Tracheophyta</taxon>
        <taxon>Spermatophyta</taxon>
        <taxon>Magnoliopsida</taxon>
        <taxon>Proteales</taxon>
        <taxon>Nelumbonaceae</taxon>
        <taxon>Nelumbo</taxon>
    </lineage>
</organism>
<evidence type="ECO:0000313" key="3">
    <source>
        <dbReference type="Proteomes" id="UP000607653"/>
    </source>
</evidence>
<gene>
    <name evidence="2" type="ORF">HUJ06_030073</name>
</gene>
<protein>
    <submittedName>
        <fullName evidence="2">Uncharacterized protein</fullName>
    </submittedName>
</protein>
<proteinExistence type="predicted"/>
<evidence type="ECO:0000256" key="1">
    <source>
        <dbReference type="SAM" id="Phobius"/>
    </source>
</evidence>
<dbReference type="EMBL" id="DUZY01000002">
    <property type="protein sequence ID" value="DAD28605.1"/>
    <property type="molecule type" value="Genomic_DNA"/>
</dbReference>
<sequence length="76" mass="8568">MMHTEAHFHFSDEKEKKKEINIGRHFSAVMQTSSSLGAQATSFPCCILCIEMIILSVYLLSILKLFCLKTVDISSD</sequence>
<comment type="caution">
    <text evidence="2">The sequence shown here is derived from an EMBL/GenBank/DDBJ whole genome shotgun (WGS) entry which is preliminary data.</text>
</comment>
<name>A0A822YC74_NELNU</name>
<dbReference type="Proteomes" id="UP000607653">
    <property type="component" value="Unassembled WGS sequence"/>
</dbReference>
<feature type="transmembrane region" description="Helical" evidence="1">
    <location>
        <begin position="40"/>
        <end position="60"/>
    </location>
</feature>